<dbReference type="Proteomes" id="UP000051086">
    <property type="component" value="Unassembled WGS sequence"/>
</dbReference>
<dbReference type="EMBL" id="CYSB01000030">
    <property type="protein sequence ID" value="CUH68211.1"/>
    <property type="molecule type" value="Genomic_DNA"/>
</dbReference>
<evidence type="ECO:0000313" key="1">
    <source>
        <dbReference type="EMBL" id="CUH68211.1"/>
    </source>
</evidence>
<dbReference type="AlphaFoldDB" id="A0A0P1FJM5"/>
<dbReference type="Proteomes" id="UP000051887">
    <property type="component" value="Unassembled WGS sequence"/>
</dbReference>
<accession>A0A0P1FJM5</accession>
<gene>
    <name evidence="2" type="primary">fadB_3</name>
    <name evidence="1" type="synonym">fadB_2</name>
    <name evidence="1" type="ORF">TL5118_02524</name>
    <name evidence="2" type="ORF">TL5120_03203</name>
</gene>
<reference evidence="1 3" key="1">
    <citation type="submission" date="2015-09" db="EMBL/GenBank/DDBJ databases">
        <authorList>
            <person name="Rodrigo-Torres L."/>
            <person name="Arahal D.R."/>
        </authorList>
    </citation>
    <scope>NUCLEOTIDE SEQUENCE [LARGE SCALE GENOMIC DNA]</scope>
    <source>
        <strain evidence="1 3">CECT 5118</strain>
    </source>
</reference>
<organism evidence="2 4">
    <name type="scientific">Thalassovita autumnalis</name>
    <dbReference type="NCBI Taxonomy" id="2072972"/>
    <lineage>
        <taxon>Bacteria</taxon>
        <taxon>Pseudomonadati</taxon>
        <taxon>Pseudomonadota</taxon>
        <taxon>Alphaproteobacteria</taxon>
        <taxon>Rhodobacterales</taxon>
        <taxon>Roseobacteraceae</taxon>
        <taxon>Thalassovita</taxon>
    </lineage>
</organism>
<dbReference type="PANTHER" id="PTHR43459">
    <property type="entry name" value="ENOYL-COA HYDRATASE"/>
    <property type="match status" value="1"/>
</dbReference>
<dbReference type="InterPro" id="IPR001753">
    <property type="entry name" value="Enoyl-CoA_hydra/iso"/>
</dbReference>
<dbReference type="CDD" id="cd06558">
    <property type="entry name" value="crotonase-like"/>
    <property type="match status" value="1"/>
</dbReference>
<dbReference type="EMBL" id="CYSC01000040">
    <property type="protein sequence ID" value="CUH73394.1"/>
    <property type="molecule type" value="Genomic_DNA"/>
</dbReference>
<dbReference type="SUPFAM" id="SSF52096">
    <property type="entry name" value="ClpP/crotonase"/>
    <property type="match status" value="1"/>
</dbReference>
<dbReference type="PANTHER" id="PTHR43459:SF1">
    <property type="entry name" value="EG:BACN32G11.4 PROTEIN"/>
    <property type="match status" value="1"/>
</dbReference>
<dbReference type="OrthoDB" id="9777711at2"/>
<dbReference type="RefSeq" id="WP_082626364.1">
    <property type="nucleotide sequence ID" value="NZ_CYSB01000030.1"/>
</dbReference>
<evidence type="ECO:0000313" key="3">
    <source>
        <dbReference type="Proteomes" id="UP000051086"/>
    </source>
</evidence>
<proteinExistence type="predicted"/>
<dbReference type="InterPro" id="IPR029045">
    <property type="entry name" value="ClpP/crotonase-like_dom_sf"/>
</dbReference>
<name>A0A0P1FJM5_9RHOB</name>
<sequence length="257" mass="27422">MTERLTCELTELPSGELCFHITLHALRANSLVPAFLTDLHNAFDQLEHSGASKGLITSGRNYSSGGDVAGFYDAARQGRAEAYARDVVPQLQDLVLRMIEAPVLIASAVRGAATGGSAGLVFASDLVTAAPDAFVQPYYGIMGYAPDGGWTATLPELIGLGPARGWLIANRRQKAPDLLQMGLAQVVSDEPEAQALHLLDSVETGTALASKRLLWTVDRVARVRAALSAETEAFVHLIGRPEVLARMNDFLNPTGTE</sequence>
<evidence type="ECO:0000313" key="4">
    <source>
        <dbReference type="Proteomes" id="UP000051887"/>
    </source>
</evidence>
<dbReference type="Pfam" id="PF00378">
    <property type="entry name" value="ECH_1"/>
    <property type="match status" value="1"/>
</dbReference>
<dbReference type="GO" id="GO:0003824">
    <property type="term" value="F:catalytic activity"/>
    <property type="evidence" value="ECO:0007669"/>
    <property type="project" value="UniProtKB-ARBA"/>
</dbReference>
<reference evidence="2 4" key="2">
    <citation type="submission" date="2015-09" db="EMBL/GenBank/DDBJ databases">
        <authorList>
            <consortium name="Swine Surveillance"/>
        </authorList>
    </citation>
    <scope>NUCLEOTIDE SEQUENCE [LARGE SCALE GENOMIC DNA]</scope>
    <source>
        <strain evidence="2 4">5120</strain>
    </source>
</reference>
<dbReference type="Gene3D" id="3.90.226.10">
    <property type="entry name" value="2-enoyl-CoA Hydratase, Chain A, domain 1"/>
    <property type="match status" value="1"/>
</dbReference>
<protein>
    <submittedName>
        <fullName evidence="2">Fatty acid oxidation complex subunit alpha</fullName>
    </submittedName>
</protein>
<keyword evidence="3" id="KW-1185">Reference proteome</keyword>
<evidence type="ECO:0000313" key="2">
    <source>
        <dbReference type="EMBL" id="CUH73394.1"/>
    </source>
</evidence>